<dbReference type="EMBL" id="JACVVK020000045">
    <property type="protein sequence ID" value="KAK7499309.1"/>
    <property type="molecule type" value="Genomic_DNA"/>
</dbReference>
<comment type="caution">
    <text evidence="1">The sequence shown here is derived from an EMBL/GenBank/DDBJ whole genome shotgun (WGS) entry which is preliminary data.</text>
</comment>
<evidence type="ECO:0000313" key="1">
    <source>
        <dbReference type="EMBL" id="KAK7499309.1"/>
    </source>
</evidence>
<sequence length="88" mass="9498">MSDSLTITTPRILTSESSVSRCDCCKPPPPALCWHNTEVGVSRDSTPDTLCSPVGVFTSLGVCHVRYSDKLKTFATDCDSAFSVLVQK</sequence>
<reference evidence="1 2" key="1">
    <citation type="journal article" date="2023" name="Sci. Data">
        <title>Genome assembly of the Korean intertidal mud-creeper Batillaria attramentaria.</title>
        <authorList>
            <person name="Patra A.K."/>
            <person name="Ho P.T."/>
            <person name="Jun S."/>
            <person name="Lee S.J."/>
            <person name="Kim Y."/>
            <person name="Won Y.J."/>
        </authorList>
    </citation>
    <scope>NUCLEOTIDE SEQUENCE [LARGE SCALE GENOMIC DNA]</scope>
    <source>
        <strain evidence="1">Wonlab-2016</strain>
    </source>
</reference>
<accession>A0ABD0LIE3</accession>
<proteinExistence type="predicted"/>
<evidence type="ECO:0000313" key="2">
    <source>
        <dbReference type="Proteomes" id="UP001519460"/>
    </source>
</evidence>
<dbReference type="Proteomes" id="UP001519460">
    <property type="component" value="Unassembled WGS sequence"/>
</dbReference>
<gene>
    <name evidence="1" type="ORF">BaRGS_00009569</name>
</gene>
<keyword evidence="2" id="KW-1185">Reference proteome</keyword>
<organism evidence="1 2">
    <name type="scientific">Batillaria attramentaria</name>
    <dbReference type="NCBI Taxonomy" id="370345"/>
    <lineage>
        <taxon>Eukaryota</taxon>
        <taxon>Metazoa</taxon>
        <taxon>Spiralia</taxon>
        <taxon>Lophotrochozoa</taxon>
        <taxon>Mollusca</taxon>
        <taxon>Gastropoda</taxon>
        <taxon>Caenogastropoda</taxon>
        <taxon>Sorbeoconcha</taxon>
        <taxon>Cerithioidea</taxon>
        <taxon>Batillariidae</taxon>
        <taxon>Batillaria</taxon>
    </lineage>
</organism>
<protein>
    <submittedName>
        <fullName evidence="1">Uncharacterized protein</fullName>
    </submittedName>
</protein>
<name>A0ABD0LIE3_9CAEN</name>
<dbReference type="AlphaFoldDB" id="A0ABD0LIE3"/>